<proteinExistence type="predicted"/>
<name>A0A1I3TDZ4_9RHOB</name>
<evidence type="ECO:0000313" key="3">
    <source>
        <dbReference type="Proteomes" id="UP000199630"/>
    </source>
</evidence>
<dbReference type="Proteomes" id="UP000199630">
    <property type="component" value="Unassembled WGS sequence"/>
</dbReference>
<gene>
    <name evidence="2" type="ORF">SAMN04487991_2686</name>
</gene>
<dbReference type="InterPro" id="IPR002654">
    <property type="entry name" value="Glyco_trans_25"/>
</dbReference>
<dbReference type="OrthoDB" id="259382at2"/>
<protein>
    <submittedName>
        <fullName evidence="2">Glycosyl transferase, family 25</fullName>
    </submittedName>
</protein>
<keyword evidence="3" id="KW-1185">Reference proteome</keyword>
<evidence type="ECO:0000313" key="2">
    <source>
        <dbReference type="EMBL" id="SFJ69155.1"/>
    </source>
</evidence>
<organism evidence="2 3">
    <name type="scientific">Celeribacter neptunius</name>
    <dbReference type="NCBI Taxonomy" id="588602"/>
    <lineage>
        <taxon>Bacteria</taxon>
        <taxon>Pseudomonadati</taxon>
        <taxon>Pseudomonadota</taxon>
        <taxon>Alphaproteobacteria</taxon>
        <taxon>Rhodobacterales</taxon>
        <taxon>Roseobacteraceae</taxon>
        <taxon>Celeribacter</taxon>
    </lineage>
</organism>
<dbReference type="Pfam" id="PF01755">
    <property type="entry name" value="Glyco_transf_25"/>
    <property type="match status" value="1"/>
</dbReference>
<dbReference type="EMBL" id="FORH01000005">
    <property type="protein sequence ID" value="SFJ69155.1"/>
    <property type="molecule type" value="Genomic_DNA"/>
</dbReference>
<keyword evidence="2" id="KW-0808">Transferase</keyword>
<dbReference type="RefSeq" id="WP_090061212.1">
    <property type="nucleotide sequence ID" value="NZ_FORH01000005.1"/>
</dbReference>
<dbReference type="CDD" id="cd06532">
    <property type="entry name" value="Glyco_transf_25"/>
    <property type="match status" value="1"/>
</dbReference>
<sequence>MHNFNDLKVFLINLDSSDQRYQSAKEQLDAAHIPFERLSAFDGRQADPLSFPEYDERKARAWFGRKLSGGELGCYFSHINAAKRFLASSAPYGLSLEDDLLLKPDAGPTLLHLLEHFEAGHEPGWHMVNLGRPVKRFGSQVAEFVSGAETRVLCRAHYFPDTTTAILWSREGATRFLETAHHIYMPIDHFLRRWNCETDAGYGFIEPPITTTGTDSDIARSKVGQDTSRAQFYHFRKHRRLWADKRAAKRNLASYRH</sequence>
<feature type="domain" description="Glycosyl transferase family 25" evidence="1">
    <location>
        <begin position="8"/>
        <end position="190"/>
    </location>
</feature>
<dbReference type="GO" id="GO:0016740">
    <property type="term" value="F:transferase activity"/>
    <property type="evidence" value="ECO:0007669"/>
    <property type="project" value="UniProtKB-KW"/>
</dbReference>
<evidence type="ECO:0000259" key="1">
    <source>
        <dbReference type="Pfam" id="PF01755"/>
    </source>
</evidence>
<dbReference type="AlphaFoldDB" id="A0A1I3TDZ4"/>
<reference evidence="3" key="1">
    <citation type="submission" date="2016-10" db="EMBL/GenBank/DDBJ databases">
        <authorList>
            <person name="Varghese N."/>
            <person name="Submissions S."/>
        </authorList>
    </citation>
    <scope>NUCLEOTIDE SEQUENCE [LARGE SCALE GENOMIC DNA]</scope>
    <source>
        <strain evidence="3">DSM 26471</strain>
    </source>
</reference>
<accession>A0A1I3TDZ4</accession>